<dbReference type="Gene3D" id="2.130.10.10">
    <property type="entry name" value="YVTN repeat-like/Quinoprotein amine dehydrogenase"/>
    <property type="match status" value="1"/>
</dbReference>
<organism evidence="2 3">
    <name type="scientific">Pythium insidiosum</name>
    <name type="common">Pythiosis disease agent</name>
    <dbReference type="NCBI Taxonomy" id="114742"/>
    <lineage>
        <taxon>Eukaryota</taxon>
        <taxon>Sar</taxon>
        <taxon>Stramenopiles</taxon>
        <taxon>Oomycota</taxon>
        <taxon>Peronosporomycetes</taxon>
        <taxon>Pythiales</taxon>
        <taxon>Pythiaceae</taxon>
        <taxon>Pythium</taxon>
    </lineage>
</organism>
<dbReference type="Proteomes" id="UP001209570">
    <property type="component" value="Unassembled WGS sequence"/>
</dbReference>
<dbReference type="AlphaFoldDB" id="A0AAD5L7U5"/>
<accession>A0AAD5L7U5</accession>
<dbReference type="EMBL" id="JAKCXM010002660">
    <property type="protein sequence ID" value="KAJ0390065.1"/>
    <property type="molecule type" value="Genomic_DNA"/>
</dbReference>
<reference evidence="2" key="1">
    <citation type="submission" date="2021-12" db="EMBL/GenBank/DDBJ databases">
        <title>Prjna785345.</title>
        <authorList>
            <person name="Rujirawat T."/>
            <person name="Krajaejun T."/>
        </authorList>
    </citation>
    <scope>NUCLEOTIDE SEQUENCE</scope>
    <source>
        <strain evidence="2">Pi057C3</strain>
    </source>
</reference>
<name>A0AAD5L7U5_PYTIN</name>
<evidence type="ECO:0000313" key="3">
    <source>
        <dbReference type="Proteomes" id="UP001209570"/>
    </source>
</evidence>
<feature type="region of interest" description="Disordered" evidence="1">
    <location>
        <begin position="1"/>
        <end position="22"/>
    </location>
</feature>
<proteinExistence type="predicted"/>
<keyword evidence="3" id="KW-1185">Reference proteome</keyword>
<protein>
    <submittedName>
        <fullName evidence="2">Uncharacterized protein</fullName>
    </submittedName>
</protein>
<evidence type="ECO:0000313" key="2">
    <source>
        <dbReference type="EMBL" id="KAJ0390065.1"/>
    </source>
</evidence>
<evidence type="ECO:0000256" key="1">
    <source>
        <dbReference type="SAM" id="MobiDB-lite"/>
    </source>
</evidence>
<dbReference type="SUPFAM" id="SSF50978">
    <property type="entry name" value="WD40 repeat-like"/>
    <property type="match status" value="1"/>
</dbReference>
<gene>
    <name evidence="2" type="ORF">P43SY_011235</name>
</gene>
<comment type="caution">
    <text evidence="2">The sequence shown here is derived from an EMBL/GenBank/DDBJ whole genome shotgun (WGS) entry which is preliminary data.</text>
</comment>
<dbReference type="InterPro" id="IPR015943">
    <property type="entry name" value="WD40/YVTN_repeat-like_dom_sf"/>
</dbReference>
<sequence>MLSVVDAESGQETQTTDAHPHGVKALAHSTECEVLASSGMHSYADESTLHVLIWRISSTGRLSVAATLRDNDAAVTMLAFVDSKRQLLSCDIHGVFHVYSCAPRPPTHEPWQCLQVFSSIPEAGGYHVSANYLSPAVTHVVTAVIPETPRSDAVLLAARGRRMHFFDVCVHRAREEVIFAYFCRELNVVLAATPTQLLLWHAHSGEHWKTFADAANHYRSLRR</sequence>
<dbReference type="InterPro" id="IPR036322">
    <property type="entry name" value="WD40_repeat_dom_sf"/>
</dbReference>